<reference evidence="4 5" key="1">
    <citation type="submission" date="2024-05" db="EMBL/GenBank/DDBJ databases">
        <authorList>
            <person name="Wallberg A."/>
        </authorList>
    </citation>
    <scope>NUCLEOTIDE SEQUENCE [LARGE SCALE GENOMIC DNA]</scope>
</reference>
<gene>
    <name evidence="4" type="ORF">MNOR_LOCUS24305</name>
</gene>
<name>A0AAV2REM5_MEGNR</name>
<comment type="caution">
    <text evidence="4">The sequence shown here is derived from an EMBL/GenBank/DDBJ whole genome shotgun (WGS) entry which is preliminary data.</text>
</comment>
<keyword evidence="2" id="KW-1133">Transmembrane helix</keyword>
<keyword evidence="2" id="KW-0812">Transmembrane</keyword>
<evidence type="ECO:0000256" key="1">
    <source>
        <dbReference type="SAM" id="MobiDB-lite"/>
    </source>
</evidence>
<keyword evidence="5" id="KW-1185">Reference proteome</keyword>
<dbReference type="AlphaFoldDB" id="A0AAV2REM5"/>
<sequence length="315" mass="35818">MFKILFICPLACLTFVLAYGSQSDKIYKPCPIRHRAVLANNCTVEKIQSQGECQTYLNTTKGGNYFLYLKPLITGQMCISLHKEYSDSSTPDITCDLFTHTLNDSNIWYKINIKSSYHYTNANSEYNEYQYSMSMELNGIITDTNNLTVQSLSQTDPDQIQVETVTSLWSFNCDPRQHCIKLHPAPEPEPEQEPEPAYRPVPKPTSGPEPEQEPEPAYKPKSVSEPEPEPEQEPIPEYQPVHRSTTGPAYQPVPKPASFHIRGWMVSIIAAIILVLTLLVIQIRRQFKNRNCDPSLIQPTDDESRLSQEGYENSV</sequence>
<evidence type="ECO:0000256" key="3">
    <source>
        <dbReference type="SAM" id="SignalP"/>
    </source>
</evidence>
<proteinExistence type="predicted"/>
<keyword evidence="2" id="KW-0472">Membrane</keyword>
<evidence type="ECO:0000256" key="2">
    <source>
        <dbReference type="SAM" id="Phobius"/>
    </source>
</evidence>
<dbReference type="Proteomes" id="UP001497623">
    <property type="component" value="Unassembled WGS sequence"/>
</dbReference>
<accession>A0AAV2REM5</accession>
<feature type="transmembrane region" description="Helical" evidence="2">
    <location>
        <begin position="261"/>
        <end position="281"/>
    </location>
</feature>
<dbReference type="EMBL" id="CAXKWB010022188">
    <property type="protein sequence ID" value="CAL4124169.1"/>
    <property type="molecule type" value="Genomic_DNA"/>
</dbReference>
<keyword evidence="3" id="KW-0732">Signal</keyword>
<evidence type="ECO:0000313" key="5">
    <source>
        <dbReference type="Proteomes" id="UP001497623"/>
    </source>
</evidence>
<evidence type="ECO:0000313" key="4">
    <source>
        <dbReference type="EMBL" id="CAL4124169.1"/>
    </source>
</evidence>
<feature type="chain" id="PRO_5043886907" evidence="3">
    <location>
        <begin position="19"/>
        <end position="315"/>
    </location>
</feature>
<organism evidence="4 5">
    <name type="scientific">Meganyctiphanes norvegica</name>
    <name type="common">Northern krill</name>
    <name type="synonym">Thysanopoda norvegica</name>
    <dbReference type="NCBI Taxonomy" id="48144"/>
    <lineage>
        <taxon>Eukaryota</taxon>
        <taxon>Metazoa</taxon>
        <taxon>Ecdysozoa</taxon>
        <taxon>Arthropoda</taxon>
        <taxon>Crustacea</taxon>
        <taxon>Multicrustacea</taxon>
        <taxon>Malacostraca</taxon>
        <taxon>Eumalacostraca</taxon>
        <taxon>Eucarida</taxon>
        <taxon>Euphausiacea</taxon>
        <taxon>Euphausiidae</taxon>
        <taxon>Meganyctiphanes</taxon>
    </lineage>
</organism>
<feature type="region of interest" description="Disordered" evidence="1">
    <location>
        <begin position="180"/>
        <end position="249"/>
    </location>
</feature>
<protein>
    <submittedName>
        <fullName evidence="4">Uncharacterized protein</fullName>
    </submittedName>
</protein>
<feature type="signal peptide" evidence="3">
    <location>
        <begin position="1"/>
        <end position="18"/>
    </location>
</feature>
<feature type="compositionally biased region" description="Pro residues" evidence="1">
    <location>
        <begin position="197"/>
        <end position="207"/>
    </location>
</feature>
<feature type="region of interest" description="Disordered" evidence="1">
    <location>
        <begin position="294"/>
        <end position="315"/>
    </location>
</feature>